<dbReference type="SMART" id="SM01130">
    <property type="entry name" value="DHDPS"/>
    <property type="match status" value="1"/>
</dbReference>
<evidence type="ECO:0008006" key="5">
    <source>
        <dbReference type="Google" id="ProtNLM"/>
    </source>
</evidence>
<dbReference type="EMBL" id="BAAAJK010000006">
    <property type="protein sequence ID" value="GAA1385966.1"/>
    <property type="molecule type" value="Genomic_DNA"/>
</dbReference>
<evidence type="ECO:0000256" key="1">
    <source>
        <dbReference type="ARBA" id="ARBA00007592"/>
    </source>
</evidence>
<dbReference type="PANTHER" id="PTHR12128:SF66">
    <property type="entry name" value="4-HYDROXY-2-OXOGLUTARATE ALDOLASE, MITOCHONDRIAL"/>
    <property type="match status" value="1"/>
</dbReference>
<organism evidence="3 4">
    <name type="scientific">Pseudonocardia kongjuensis</name>
    <dbReference type="NCBI Taxonomy" id="102227"/>
    <lineage>
        <taxon>Bacteria</taxon>
        <taxon>Bacillati</taxon>
        <taxon>Actinomycetota</taxon>
        <taxon>Actinomycetes</taxon>
        <taxon>Pseudonocardiales</taxon>
        <taxon>Pseudonocardiaceae</taxon>
        <taxon>Pseudonocardia</taxon>
    </lineage>
</organism>
<name>A0ABP4IAP1_9PSEU</name>
<dbReference type="SUPFAM" id="SSF51569">
    <property type="entry name" value="Aldolase"/>
    <property type="match status" value="1"/>
</dbReference>
<accession>A0ABP4IAP1</accession>
<dbReference type="RefSeq" id="WP_344020579.1">
    <property type="nucleotide sequence ID" value="NZ_BAAAJK010000006.1"/>
</dbReference>
<evidence type="ECO:0000313" key="4">
    <source>
        <dbReference type="Proteomes" id="UP001501414"/>
    </source>
</evidence>
<evidence type="ECO:0000313" key="3">
    <source>
        <dbReference type="EMBL" id="GAA1385966.1"/>
    </source>
</evidence>
<evidence type="ECO:0000256" key="2">
    <source>
        <dbReference type="ARBA" id="ARBA00023239"/>
    </source>
</evidence>
<dbReference type="InterPro" id="IPR002220">
    <property type="entry name" value="DapA-like"/>
</dbReference>
<keyword evidence="2" id="KW-0456">Lyase</keyword>
<dbReference type="Proteomes" id="UP001501414">
    <property type="component" value="Unassembled WGS sequence"/>
</dbReference>
<keyword evidence="4" id="KW-1185">Reference proteome</keyword>
<dbReference type="Pfam" id="PF00701">
    <property type="entry name" value="DHDPS"/>
    <property type="match status" value="1"/>
</dbReference>
<dbReference type="PANTHER" id="PTHR12128">
    <property type="entry name" value="DIHYDRODIPICOLINATE SYNTHASE"/>
    <property type="match status" value="1"/>
</dbReference>
<comment type="caution">
    <text evidence="3">The sequence shown here is derived from an EMBL/GenBank/DDBJ whole genome shotgun (WGS) entry which is preliminary data.</text>
</comment>
<reference evidence="4" key="1">
    <citation type="journal article" date="2019" name="Int. J. Syst. Evol. Microbiol.">
        <title>The Global Catalogue of Microorganisms (GCM) 10K type strain sequencing project: providing services to taxonomists for standard genome sequencing and annotation.</title>
        <authorList>
            <consortium name="The Broad Institute Genomics Platform"/>
            <consortium name="The Broad Institute Genome Sequencing Center for Infectious Disease"/>
            <person name="Wu L."/>
            <person name="Ma J."/>
        </authorList>
    </citation>
    <scope>NUCLEOTIDE SEQUENCE [LARGE SCALE GENOMIC DNA]</scope>
    <source>
        <strain evidence="4">JCM 11896</strain>
    </source>
</reference>
<dbReference type="CDD" id="cd00408">
    <property type="entry name" value="DHDPS-like"/>
    <property type="match status" value="1"/>
</dbReference>
<protein>
    <recommendedName>
        <fullName evidence="5">4-hydroxy-tetrahydrodipicolinate synthase</fullName>
    </recommendedName>
</protein>
<proteinExistence type="inferred from homology"/>
<sequence>MSCLRPECWLTGVVAALVTPFTERGAVCGDSVARLLATVRPHVNAVLPTLSTGEGALLGRRQWRDMVAATVRYAGDLPVVAGVLATSTDEALSRARTARRAGARAVAVAAPIGARLTPQATYLHFAQLARAQMPVVVYLGQGATPATPDLECLRRIARIPTVVGIKDSTGDPGFTRRLVGSRPGVPVLQGLEHLVGEDTGVDGYALALAGVEPELCAALARDPASPPLTERLRAARGRYGLDGPDFVRHLKIELHRRGVLSSPGGAPIPTRAEEKRP</sequence>
<dbReference type="Gene3D" id="3.20.20.70">
    <property type="entry name" value="Aldolase class I"/>
    <property type="match status" value="1"/>
</dbReference>
<comment type="similarity">
    <text evidence="1">Belongs to the DapA family.</text>
</comment>
<dbReference type="InterPro" id="IPR013785">
    <property type="entry name" value="Aldolase_TIM"/>
</dbReference>
<gene>
    <name evidence="3" type="ORF">GCM10009613_19240</name>
</gene>